<gene>
    <name evidence="1" type="ORF">A6D6_00004</name>
</gene>
<evidence type="ECO:0000313" key="2">
    <source>
        <dbReference type="Proteomes" id="UP000771797"/>
    </source>
</evidence>
<dbReference type="EMBL" id="AQPF01000001">
    <property type="protein sequence ID" value="KAF0808295.1"/>
    <property type="molecule type" value="Genomic_DNA"/>
</dbReference>
<evidence type="ECO:0008006" key="3">
    <source>
        <dbReference type="Google" id="ProtNLM"/>
    </source>
</evidence>
<name>A0ABQ6YE30_9GAMM</name>
<sequence>MASQPPPEKQLWILVGGNGAGKSTFYREALRSTGLPFVNADVIARQRFPQAPEAHSYQAAALARQLRDILIRQGQSFCYETVFSHPSKIDFIADAKAGDYQVILVFIHLGDPQLNQARVHQRTEEGGHQVPADKIRARLPRTFRHVRLALPLCDQAHLIDNSSAEVPLLRVGHVEAGQYTPLTNVQPDWVDTLLFGQEKD</sequence>
<dbReference type="Pfam" id="PF13671">
    <property type="entry name" value="AAA_33"/>
    <property type="match status" value="1"/>
</dbReference>
<dbReference type="InterPro" id="IPR027417">
    <property type="entry name" value="P-loop_NTPase"/>
</dbReference>
<proteinExistence type="predicted"/>
<dbReference type="RefSeq" id="WP_159659590.1">
    <property type="nucleotide sequence ID" value="NZ_AQPF01000001.1"/>
</dbReference>
<dbReference type="Gene3D" id="3.40.50.300">
    <property type="entry name" value="P-loop containing nucleotide triphosphate hydrolases"/>
    <property type="match status" value="1"/>
</dbReference>
<dbReference type="Proteomes" id="UP000771797">
    <property type="component" value="Unassembled WGS sequence"/>
</dbReference>
<organism evidence="1 2">
    <name type="scientific">Alcanivorax xiamenensis</name>
    <dbReference type="NCBI Taxonomy" id="1177156"/>
    <lineage>
        <taxon>Bacteria</taxon>
        <taxon>Pseudomonadati</taxon>
        <taxon>Pseudomonadota</taxon>
        <taxon>Gammaproteobacteria</taxon>
        <taxon>Oceanospirillales</taxon>
        <taxon>Alcanivoracaceae</taxon>
        <taxon>Alcanivorax</taxon>
    </lineage>
</organism>
<protein>
    <recommendedName>
        <fullName evidence="3">UDP-N-acetylglucosamine kinase</fullName>
    </recommendedName>
</protein>
<accession>A0ABQ6YE30</accession>
<dbReference type="SUPFAM" id="SSF52540">
    <property type="entry name" value="P-loop containing nucleoside triphosphate hydrolases"/>
    <property type="match status" value="1"/>
</dbReference>
<keyword evidence="2" id="KW-1185">Reference proteome</keyword>
<evidence type="ECO:0000313" key="1">
    <source>
        <dbReference type="EMBL" id="KAF0808295.1"/>
    </source>
</evidence>
<reference evidence="1 2" key="1">
    <citation type="submission" date="2012-09" db="EMBL/GenBank/DDBJ databases">
        <title>Genome Sequence of alkane-degrading Bacterium Alcanivorax sp. 6-D-6.</title>
        <authorList>
            <person name="Lai Q."/>
            <person name="Shao Z."/>
        </authorList>
    </citation>
    <scope>NUCLEOTIDE SEQUENCE [LARGE SCALE GENOMIC DNA]</scope>
    <source>
        <strain evidence="1 2">6-D-6</strain>
    </source>
</reference>
<dbReference type="PANTHER" id="PTHR39206:SF1">
    <property type="entry name" value="SLL8004 PROTEIN"/>
    <property type="match status" value="1"/>
</dbReference>
<dbReference type="PANTHER" id="PTHR39206">
    <property type="entry name" value="SLL8004 PROTEIN"/>
    <property type="match status" value="1"/>
</dbReference>
<comment type="caution">
    <text evidence="1">The sequence shown here is derived from an EMBL/GenBank/DDBJ whole genome shotgun (WGS) entry which is preliminary data.</text>
</comment>